<evidence type="ECO:0000256" key="1">
    <source>
        <dbReference type="ARBA" id="ARBA00022741"/>
    </source>
</evidence>
<dbReference type="SMART" id="SM00797">
    <property type="entry name" value="AHS2"/>
    <property type="match status" value="1"/>
</dbReference>
<dbReference type="InterPro" id="IPR052708">
    <property type="entry name" value="PxpC"/>
</dbReference>
<keyword evidence="2 5" id="KW-0378">Hydrolase</keyword>
<organism evidence="5 6">
    <name type="scientific">Sporomusa silvacetica DSM 10669</name>
    <dbReference type="NCBI Taxonomy" id="1123289"/>
    <lineage>
        <taxon>Bacteria</taxon>
        <taxon>Bacillati</taxon>
        <taxon>Bacillota</taxon>
        <taxon>Negativicutes</taxon>
        <taxon>Selenomonadales</taxon>
        <taxon>Sporomusaceae</taxon>
        <taxon>Sporomusa</taxon>
    </lineage>
</organism>
<keyword evidence="1" id="KW-0547">Nucleotide-binding</keyword>
<evidence type="ECO:0000313" key="6">
    <source>
        <dbReference type="Proteomes" id="UP000216752"/>
    </source>
</evidence>
<reference evidence="5" key="1">
    <citation type="submission" date="2024-05" db="EMBL/GenBank/DDBJ databases">
        <title>Isolation and characterization of Sporomusa carbonis sp. nov., a carboxydotrophic hydrogenogen in the genus of Sporomusa isolated from a charcoal burning pile.</title>
        <authorList>
            <person name="Boeer T."/>
            <person name="Rosenbaum F."/>
            <person name="Eysell L."/>
            <person name="Mueller V."/>
            <person name="Daniel R."/>
            <person name="Poehlein A."/>
        </authorList>
    </citation>
    <scope>NUCLEOTIDE SEQUENCE [LARGE SCALE GENOMIC DNA]</scope>
    <source>
        <strain evidence="5">DSM 10669</strain>
    </source>
</reference>
<feature type="domain" description="Carboxyltransferase" evidence="4">
    <location>
        <begin position="24"/>
        <end position="320"/>
    </location>
</feature>
<dbReference type="InterPro" id="IPR003778">
    <property type="entry name" value="CT_A_B"/>
</dbReference>
<dbReference type="PANTHER" id="PTHR43309:SF5">
    <property type="entry name" value="5-OXOPROLINASE SUBUNIT C"/>
    <property type="match status" value="1"/>
</dbReference>
<name>A0ABZ3ITV8_9FIRM</name>
<evidence type="ECO:0000259" key="4">
    <source>
        <dbReference type="SMART" id="SM00797"/>
    </source>
</evidence>
<dbReference type="GO" id="GO:0017168">
    <property type="term" value="F:5-oxoprolinase (ATP-hydrolyzing) activity"/>
    <property type="evidence" value="ECO:0007669"/>
    <property type="project" value="UniProtKB-EC"/>
</dbReference>
<dbReference type="Proteomes" id="UP000216752">
    <property type="component" value="Chromosome"/>
</dbReference>
<dbReference type="RefSeq" id="WP_094604387.1">
    <property type="nucleotide sequence ID" value="NZ_CP155573.1"/>
</dbReference>
<evidence type="ECO:0000313" key="5">
    <source>
        <dbReference type="EMBL" id="XFO69161.1"/>
    </source>
</evidence>
<evidence type="ECO:0000256" key="2">
    <source>
        <dbReference type="ARBA" id="ARBA00022801"/>
    </source>
</evidence>
<dbReference type="Gene3D" id="2.40.100.10">
    <property type="entry name" value="Cyclophilin-like"/>
    <property type="match status" value="1"/>
</dbReference>
<dbReference type="Pfam" id="PF02626">
    <property type="entry name" value="CT_A_B"/>
    <property type="match status" value="1"/>
</dbReference>
<dbReference type="NCBIfam" id="TIGR00724">
    <property type="entry name" value="urea_amlyse_rel"/>
    <property type="match status" value="1"/>
</dbReference>
<dbReference type="EMBL" id="CP155573">
    <property type="protein sequence ID" value="XFO69161.1"/>
    <property type="molecule type" value="Genomic_DNA"/>
</dbReference>
<keyword evidence="3" id="KW-0067">ATP-binding</keyword>
<keyword evidence="6" id="KW-1185">Reference proteome</keyword>
<protein>
    <submittedName>
        <fullName evidence="5">5-oxoprolinase subunit C</fullName>
        <ecNumber evidence="5">3.5.2.9</ecNumber>
    </submittedName>
</protein>
<sequence>MSLKVLKAGLLTSVQDLGRHGYQKYGVSVSGAMDTYALRIANLLVGNEKCESALEITLIGPTLTLNKNTLLAITGANLSPTINGNPVPMWRPVYLTQDCILEFGTCLSGCRAYLAIAGGYSVPKIMGSKSTYFKAGLGGFQGRAIKAGDIISLDPSPNLSSTLIQKFFKKSDDFMSTSWYFDSPYIAANSTSTITVRVLRGNQFDAFTNDSTRQFFTSSFQITPQSDRMGYRLSGVNLQLNKPLEMISEAIGPGIIQVPPDGNPIILLADRQTVGGYPQIAKIIAVDIPKVAQSSPGSKIDFQEISLNEAEKLYLIEEKKIEYFKKAIDFKCKRQTRAPLGEGLDNFM</sequence>
<evidence type="ECO:0000256" key="3">
    <source>
        <dbReference type="ARBA" id="ARBA00022840"/>
    </source>
</evidence>
<proteinExistence type="predicted"/>
<dbReference type="InterPro" id="IPR029000">
    <property type="entry name" value="Cyclophilin-like_dom_sf"/>
</dbReference>
<accession>A0ABZ3ITV8</accession>
<dbReference type="SUPFAM" id="SSF50891">
    <property type="entry name" value="Cyclophilin-like"/>
    <property type="match status" value="1"/>
</dbReference>
<dbReference type="EC" id="3.5.2.9" evidence="5"/>
<gene>
    <name evidence="5" type="primary">pxpC_3</name>
    <name evidence="5" type="ORF">SPSIL_053910</name>
</gene>
<dbReference type="PANTHER" id="PTHR43309">
    <property type="entry name" value="5-OXOPROLINASE SUBUNIT C"/>
    <property type="match status" value="1"/>
</dbReference>